<accession>A0ABT9BRT6</accession>
<evidence type="ECO:0000313" key="4">
    <source>
        <dbReference type="Proteomes" id="UP001241072"/>
    </source>
</evidence>
<organism evidence="3 4">
    <name type="scientific">Antiquaquibacter soli</name>
    <dbReference type="NCBI Taxonomy" id="3064523"/>
    <lineage>
        <taxon>Bacteria</taxon>
        <taxon>Bacillati</taxon>
        <taxon>Actinomycetota</taxon>
        <taxon>Actinomycetes</taxon>
        <taxon>Micrococcales</taxon>
        <taxon>Microbacteriaceae</taxon>
        <taxon>Antiquaquibacter</taxon>
    </lineage>
</organism>
<feature type="compositionally biased region" description="Basic and acidic residues" evidence="1">
    <location>
        <begin position="79"/>
        <end position="95"/>
    </location>
</feature>
<proteinExistence type="predicted"/>
<feature type="domain" description="DUF7882" evidence="2">
    <location>
        <begin position="1"/>
        <end position="83"/>
    </location>
</feature>
<dbReference type="Proteomes" id="UP001241072">
    <property type="component" value="Unassembled WGS sequence"/>
</dbReference>
<comment type="caution">
    <text evidence="3">The sequence shown here is derived from an EMBL/GenBank/DDBJ whole genome shotgun (WGS) entry which is preliminary data.</text>
</comment>
<protein>
    <submittedName>
        <fullName evidence="3">ATP-dependent DNA ligase</fullName>
    </submittedName>
</protein>
<dbReference type="Pfam" id="PF25355">
    <property type="entry name" value="DUF7882"/>
    <property type="match status" value="1"/>
</dbReference>
<dbReference type="RefSeq" id="WP_305004096.1">
    <property type="nucleotide sequence ID" value="NZ_JAUQUB010000008.1"/>
</dbReference>
<dbReference type="GO" id="GO:0016874">
    <property type="term" value="F:ligase activity"/>
    <property type="evidence" value="ECO:0007669"/>
    <property type="project" value="UniProtKB-KW"/>
</dbReference>
<dbReference type="InterPro" id="IPR057204">
    <property type="entry name" value="DUF7882"/>
</dbReference>
<keyword evidence="3" id="KW-0436">Ligase</keyword>
<gene>
    <name evidence="3" type="ORF">Q5716_15665</name>
</gene>
<feature type="region of interest" description="Disordered" evidence="1">
    <location>
        <begin position="75"/>
        <end position="103"/>
    </location>
</feature>
<evidence type="ECO:0000259" key="2">
    <source>
        <dbReference type="Pfam" id="PF25355"/>
    </source>
</evidence>
<sequence>MDDRVLAHLRAVILAKFRRKEPFALNVEFDRQSGSGYATLWLSPTIDLAFMFEGSRRPALNRAWIEELMQAANGPDGVHLTHEPDGTERADRSGRDVIQIQRG</sequence>
<reference evidence="3 4" key="1">
    <citation type="submission" date="2023-07" db="EMBL/GenBank/DDBJ databases">
        <title>Protaetiibacter sp. nov WY-16 isolated from soil.</title>
        <authorList>
            <person name="Liu B."/>
            <person name="Wan Y."/>
        </authorList>
    </citation>
    <scope>NUCLEOTIDE SEQUENCE [LARGE SCALE GENOMIC DNA]</scope>
    <source>
        <strain evidence="3 4">WY-16</strain>
    </source>
</reference>
<keyword evidence="4" id="KW-1185">Reference proteome</keyword>
<name>A0ABT9BRT6_9MICO</name>
<evidence type="ECO:0000256" key="1">
    <source>
        <dbReference type="SAM" id="MobiDB-lite"/>
    </source>
</evidence>
<dbReference type="EMBL" id="JAUQUB010000008">
    <property type="protein sequence ID" value="MDO7883670.1"/>
    <property type="molecule type" value="Genomic_DNA"/>
</dbReference>
<evidence type="ECO:0000313" key="3">
    <source>
        <dbReference type="EMBL" id="MDO7883670.1"/>
    </source>
</evidence>